<dbReference type="AlphaFoldDB" id="Q0S755"/>
<dbReference type="GO" id="GO:0046394">
    <property type="term" value="P:carboxylic acid biosynthetic process"/>
    <property type="evidence" value="ECO:0007669"/>
    <property type="project" value="UniProtKB-ARBA"/>
</dbReference>
<proteinExistence type="inferred from homology"/>
<dbReference type="Gene3D" id="3.20.10.10">
    <property type="entry name" value="D-amino Acid Aminotransferase, subunit A, domain 2"/>
    <property type="match status" value="1"/>
</dbReference>
<accession>Q0S755</accession>
<protein>
    <submittedName>
        <fullName evidence="2">Possible branched-chain amino-acid aminotransferase</fullName>
    </submittedName>
</protein>
<dbReference type="NCBIfam" id="NF005887">
    <property type="entry name" value="PRK07849.1-2"/>
    <property type="match status" value="1"/>
</dbReference>
<evidence type="ECO:0000313" key="3">
    <source>
        <dbReference type="Proteomes" id="UP000008710"/>
    </source>
</evidence>
<dbReference type="InterPro" id="IPR001544">
    <property type="entry name" value="Aminotrans_IV"/>
</dbReference>
<reference evidence="3" key="1">
    <citation type="journal article" date="2006" name="Proc. Natl. Acad. Sci. U.S.A.">
        <title>The complete genome of Rhodococcus sp. RHA1 provides insights into a catabolic powerhouse.</title>
        <authorList>
            <person name="McLeod M.P."/>
            <person name="Warren R.L."/>
            <person name="Hsiao W.W.L."/>
            <person name="Araki N."/>
            <person name="Myhre M."/>
            <person name="Fernandes C."/>
            <person name="Miyazawa D."/>
            <person name="Wong W."/>
            <person name="Lillquist A.L."/>
            <person name="Wang D."/>
            <person name="Dosanjh M."/>
            <person name="Hara H."/>
            <person name="Petrescu A."/>
            <person name="Morin R.D."/>
            <person name="Yang G."/>
            <person name="Stott J.M."/>
            <person name="Schein J.E."/>
            <person name="Shin H."/>
            <person name="Smailus D."/>
            <person name="Siddiqui A.S."/>
            <person name="Marra M.A."/>
            <person name="Jones S.J.M."/>
            <person name="Holt R."/>
            <person name="Brinkman F.S.L."/>
            <person name="Miyauchi K."/>
            <person name="Fukuda M."/>
            <person name="Davies J.E."/>
            <person name="Mohn W.W."/>
            <person name="Eltis L.D."/>
        </authorList>
    </citation>
    <scope>NUCLEOTIDE SEQUENCE [LARGE SCALE GENOMIC DNA]</scope>
    <source>
        <strain evidence="3">RHA1</strain>
    </source>
</reference>
<dbReference type="InterPro" id="IPR043132">
    <property type="entry name" value="BCAT-like_C"/>
</dbReference>
<sequence length="319" mass="34133">MRRAVCRPRTQSRDHGPRVAVSRVDRLGVMSDRVLVTLDHEVRDADAPLLHADDLAVVRGDGVFETLLVRGGRALKVEPHLTRLVASARALGLPIQDLDEWRLALELAVEEWGSEREGAMRLVLSRGRESGGDATAFVTVGPVSERILEARRDGVSVLTLARGYSVDLSASAPWQLLGAKTLSYATNMAALRYAATLGADDVIFVSSEGNVLEGPRSTVVIARDKHLLTPPPEHGILPGTTQQALYEVASGKGFRCEYAALRPADLITAEGVWLISSVTMAARVRKIDGLALPDAPLADEIVELVGLAVEAAGTESAEA</sequence>
<keyword evidence="2" id="KW-0032">Aminotransferase</keyword>
<keyword evidence="2" id="KW-0808">Transferase</keyword>
<comment type="similarity">
    <text evidence="1">Belongs to the class-IV pyridoxal-phosphate-dependent aminotransferase family.</text>
</comment>
<dbReference type="HOGENOM" id="CLU_020844_1_0_11"/>
<dbReference type="PANTHER" id="PTHR42743:SF11">
    <property type="entry name" value="AMINODEOXYCHORISMATE LYASE"/>
    <property type="match status" value="1"/>
</dbReference>
<dbReference type="InterPro" id="IPR050571">
    <property type="entry name" value="Class-IV_PLP-Dep_Aminotrnsfr"/>
</dbReference>
<organism evidence="2 3">
    <name type="scientific">Rhodococcus jostii (strain RHA1)</name>
    <dbReference type="NCBI Taxonomy" id="101510"/>
    <lineage>
        <taxon>Bacteria</taxon>
        <taxon>Bacillati</taxon>
        <taxon>Actinomycetota</taxon>
        <taxon>Actinomycetes</taxon>
        <taxon>Mycobacteriales</taxon>
        <taxon>Nocardiaceae</taxon>
        <taxon>Rhodococcus</taxon>
    </lineage>
</organism>
<dbReference type="EMBL" id="CP000431">
    <property type="protein sequence ID" value="ABG96631.1"/>
    <property type="molecule type" value="Genomic_DNA"/>
</dbReference>
<dbReference type="GO" id="GO:0005829">
    <property type="term" value="C:cytosol"/>
    <property type="evidence" value="ECO:0007669"/>
    <property type="project" value="TreeGrafter"/>
</dbReference>
<gene>
    <name evidence="2" type="ordered locus">RHA1_ro04846</name>
</gene>
<name>Q0S755_RHOJR</name>
<evidence type="ECO:0000313" key="2">
    <source>
        <dbReference type="EMBL" id="ABG96631.1"/>
    </source>
</evidence>
<dbReference type="SUPFAM" id="SSF56752">
    <property type="entry name" value="D-aminoacid aminotransferase-like PLP-dependent enzymes"/>
    <property type="match status" value="1"/>
</dbReference>
<dbReference type="KEGG" id="rha:RHA1_ro04846"/>
<dbReference type="InterPro" id="IPR043131">
    <property type="entry name" value="BCAT-like_N"/>
</dbReference>
<dbReference type="NCBIfam" id="NF005886">
    <property type="entry name" value="PRK07849.1-1"/>
    <property type="match status" value="1"/>
</dbReference>
<dbReference type="PANTHER" id="PTHR42743">
    <property type="entry name" value="AMINO-ACID AMINOTRANSFERASE"/>
    <property type="match status" value="1"/>
</dbReference>
<dbReference type="InterPro" id="IPR036038">
    <property type="entry name" value="Aminotransferase-like"/>
</dbReference>
<dbReference type="Pfam" id="PF01063">
    <property type="entry name" value="Aminotran_4"/>
    <property type="match status" value="1"/>
</dbReference>
<dbReference type="GO" id="GO:0008483">
    <property type="term" value="F:transaminase activity"/>
    <property type="evidence" value="ECO:0007669"/>
    <property type="project" value="UniProtKB-KW"/>
</dbReference>
<evidence type="ECO:0000256" key="1">
    <source>
        <dbReference type="ARBA" id="ARBA00009320"/>
    </source>
</evidence>
<dbReference type="eggNOG" id="COG0115">
    <property type="taxonomic scope" value="Bacteria"/>
</dbReference>
<dbReference type="Gene3D" id="3.30.470.10">
    <property type="match status" value="1"/>
</dbReference>
<dbReference type="Proteomes" id="UP000008710">
    <property type="component" value="Chromosome"/>
</dbReference>